<organism evidence="2 3">
    <name type="scientific">Ictalurus punctatus</name>
    <name type="common">Channel catfish</name>
    <name type="synonym">Silurus punctatus</name>
    <dbReference type="NCBI Taxonomy" id="7998"/>
    <lineage>
        <taxon>Eukaryota</taxon>
        <taxon>Metazoa</taxon>
        <taxon>Chordata</taxon>
        <taxon>Craniata</taxon>
        <taxon>Vertebrata</taxon>
        <taxon>Euteleostomi</taxon>
        <taxon>Actinopterygii</taxon>
        <taxon>Neopterygii</taxon>
        <taxon>Teleostei</taxon>
        <taxon>Ostariophysi</taxon>
        <taxon>Siluriformes</taxon>
        <taxon>Ictaluridae</taxon>
        <taxon>Ictalurus</taxon>
    </lineage>
</organism>
<protein>
    <submittedName>
        <fullName evidence="3">Uncharacterized protein zgc:158701 isoform X1</fullName>
    </submittedName>
</protein>
<keyword evidence="2" id="KW-1185">Reference proteome</keyword>
<evidence type="ECO:0000313" key="3">
    <source>
        <dbReference type="RefSeq" id="XP_017325506.1"/>
    </source>
</evidence>
<proteinExistence type="predicted"/>
<evidence type="ECO:0000313" key="2">
    <source>
        <dbReference type="Proteomes" id="UP000221080"/>
    </source>
</evidence>
<dbReference type="Proteomes" id="UP000221080">
    <property type="component" value="Chromosome 1"/>
</dbReference>
<reference evidence="3" key="2">
    <citation type="submission" date="2025-08" db="UniProtKB">
        <authorList>
            <consortium name="RefSeq"/>
        </authorList>
    </citation>
    <scope>IDENTIFICATION</scope>
    <source>
        <tissue evidence="3">Blood</tissue>
    </source>
</reference>
<accession>A0A2D0R623</accession>
<sequence>MKFVMLLLVFTAMVGFSALCQAVIDSQVSDKNVTASSGDAVGSADVTSHTRSTKQRSANCVCAGRSKARRGCQCKMNNFKYGLSPEERVLCLNKGIRNYKKCKTVILKTVRTKEDPKQISIPM</sequence>
<dbReference type="KEGG" id="ipu:108266547"/>
<feature type="chain" id="PRO_5013311096" evidence="1">
    <location>
        <begin position="23"/>
        <end position="123"/>
    </location>
</feature>
<reference evidence="2" key="1">
    <citation type="journal article" date="2016" name="Nat. Commun.">
        <title>The channel catfish genome sequence provides insights into the evolution of scale formation in teleosts.</title>
        <authorList>
            <person name="Liu Z."/>
            <person name="Liu S."/>
            <person name="Yao J."/>
            <person name="Bao L."/>
            <person name="Zhang J."/>
            <person name="Li Y."/>
            <person name="Jiang C."/>
            <person name="Sun L."/>
            <person name="Wang R."/>
            <person name="Zhang Y."/>
            <person name="Zhou T."/>
            <person name="Zeng Q."/>
            <person name="Fu Q."/>
            <person name="Gao S."/>
            <person name="Li N."/>
            <person name="Koren S."/>
            <person name="Jiang Y."/>
            <person name="Zimin A."/>
            <person name="Xu P."/>
            <person name="Phillippy A.M."/>
            <person name="Geng X."/>
            <person name="Song L."/>
            <person name="Sun F."/>
            <person name="Li C."/>
            <person name="Wang X."/>
            <person name="Chen A."/>
            <person name="Jin Y."/>
            <person name="Yuan Z."/>
            <person name="Yang Y."/>
            <person name="Tan S."/>
            <person name="Peatman E."/>
            <person name="Lu J."/>
            <person name="Qin Z."/>
            <person name="Dunham R."/>
            <person name="Li Z."/>
            <person name="Sonstegard T."/>
            <person name="Feng J."/>
            <person name="Danzmann R.G."/>
            <person name="Schroeder S."/>
            <person name="Scheffler B."/>
            <person name="Duke M.V."/>
            <person name="Ballard L."/>
            <person name="Kucuktas H."/>
            <person name="Kaltenboeck L."/>
            <person name="Liu H."/>
            <person name="Armbruster J."/>
            <person name="Xie Y."/>
            <person name="Kirby M.L."/>
            <person name="Tian Y."/>
            <person name="Flanagan M.E."/>
            <person name="Mu W."/>
            <person name="Waldbieser G.C."/>
        </authorList>
    </citation>
    <scope>NUCLEOTIDE SEQUENCE [LARGE SCALE GENOMIC DNA]</scope>
    <source>
        <strain evidence="2">SDA103</strain>
    </source>
</reference>
<keyword evidence="1" id="KW-0732">Signal</keyword>
<dbReference type="AlphaFoldDB" id="A0A2D0R623"/>
<evidence type="ECO:0000256" key="1">
    <source>
        <dbReference type="SAM" id="SignalP"/>
    </source>
</evidence>
<gene>
    <name evidence="3" type="primary">zgc:158701</name>
</gene>
<name>A0A2D0R623_ICTPU</name>
<feature type="signal peptide" evidence="1">
    <location>
        <begin position="1"/>
        <end position="22"/>
    </location>
</feature>
<dbReference type="GeneID" id="108266547"/>
<dbReference type="RefSeq" id="XP_017325506.1">
    <property type="nucleotide sequence ID" value="XM_017470017.3"/>
</dbReference>